<dbReference type="VEuPathDB" id="VectorBase:RSAN_028803"/>
<dbReference type="Pfam" id="PF07525">
    <property type="entry name" value="SOCS_box"/>
    <property type="match status" value="1"/>
</dbReference>
<proteinExistence type="predicted"/>
<dbReference type="PROSITE" id="PS50225">
    <property type="entry name" value="SOCS"/>
    <property type="match status" value="1"/>
</dbReference>
<dbReference type="PROSITE" id="PS50001">
    <property type="entry name" value="SH2"/>
    <property type="match status" value="1"/>
</dbReference>
<evidence type="ECO:0000256" key="7">
    <source>
        <dbReference type="SAM" id="MobiDB-lite"/>
    </source>
</evidence>
<comment type="pathway">
    <text evidence="1">Protein modification; protein ubiquitination.</text>
</comment>
<dbReference type="PANTHER" id="PTHR10155:SF0">
    <property type="entry name" value="SUPPRESSOR OF CYTOKINE SIGNALING AT 36E, ISOFORM D"/>
    <property type="match status" value="1"/>
</dbReference>
<keyword evidence="5 6" id="KW-0727">SH2 domain</keyword>
<evidence type="ECO:0000256" key="4">
    <source>
        <dbReference type="ARBA" id="ARBA00022786"/>
    </source>
</evidence>
<dbReference type="PANTHER" id="PTHR10155">
    <property type="entry name" value="PHOSPHATIDYLINOSITOL 3-KINASE REGULATORY SUBUNIT"/>
    <property type="match status" value="1"/>
</dbReference>
<dbReference type="Pfam" id="PF00017">
    <property type="entry name" value="SH2"/>
    <property type="match status" value="1"/>
</dbReference>
<sequence length="472" mass="52024">MSSSDTDPTDGVRCPEADCGQHGDADAAEGSSASAATQTEEKTPAGVRQKLRTLTFGRRRSKNATTSSSAGAAASTNEQPSSRDCKPARKGGWGFKLGCRSRRTASSATDPVASDHPTGCPICICTGYRRTEERSVDTDATVRVTPPRSHGKFACNPDGKYRGDEYQVDDWDERARKERAREIEEGVDPPPGFRSDGRPSTSSSCSSSSEEQPRAAAVPSPQPLQQHLPELALALRNQLSFASGGNPESLSLPWEVLSQIWDVAPQVHTQVDYMHCLVPDLLGITSCGFYWGKMDRYEAERLLENKPEGTFLLRDSAQEEYLFSVSFRRYGRSLHARVEQWNHRFSFDSHDPGVFSSRTVCGLVEHYKDPSCCMYFEPMLTRPLHRTFVFSLQHLARAVICSCIAYDGAAKLPLPRSLKSYLREYHYKQRVRVRQIEDGGTTVQDFGPGTGRGYGLLGASALNGCHINPDVG</sequence>
<evidence type="ECO:0000256" key="1">
    <source>
        <dbReference type="ARBA" id="ARBA00004906"/>
    </source>
</evidence>
<dbReference type="AlphaFoldDB" id="A0A9D4T5H4"/>
<feature type="compositionally biased region" description="Low complexity" evidence="7">
    <location>
        <begin position="200"/>
        <end position="209"/>
    </location>
</feature>
<comment type="caution">
    <text evidence="10">The sequence shown here is derived from an EMBL/GenBank/DDBJ whole genome shotgun (WGS) entry which is preliminary data.</text>
</comment>
<keyword evidence="4" id="KW-0833">Ubl conjugation pathway</keyword>
<keyword evidence="3" id="KW-0734">Signal transduction inhibitor</keyword>
<name>A0A9D4T5H4_RHISA</name>
<feature type="domain" description="SOCS box" evidence="9">
    <location>
        <begin position="379"/>
        <end position="428"/>
    </location>
</feature>
<dbReference type="SMART" id="SM00253">
    <property type="entry name" value="SOCS"/>
    <property type="match status" value="1"/>
</dbReference>
<dbReference type="SUPFAM" id="SSF158235">
    <property type="entry name" value="SOCS box-like"/>
    <property type="match status" value="1"/>
</dbReference>
<dbReference type="EMBL" id="JABSTV010001247">
    <property type="protein sequence ID" value="KAH7972225.1"/>
    <property type="molecule type" value="Genomic_DNA"/>
</dbReference>
<dbReference type="InterPro" id="IPR000980">
    <property type="entry name" value="SH2"/>
</dbReference>
<evidence type="ECO:0008006" key="12">
    <source>
        <dbReference type="Google" id="ProtNLM"/>
    </source>
</evidence>
<dbReference type="Gene3D" id="3.30.505.10">
    <property type="entry name" value="SH2 domain"/>
    <property type="match status" value="1"/>
</dbReference>
<keyword evidence="11" id="KW-1185">Reference proteome</keyword>
<dbReference type="SMART" id="SM00969">
    <property type="entry name" value="SOCS_box"/>
    <property type="match status" value="1"/>
</dbReference>
<dbReference type="InterPro" id="IPR001496">
    <property type="entry name" value="SOCS_box"/>
</dbReference>
<evidence type="ECO:0000259" key="9">
    <source>
        <dbReference type="PROSITE" id="PS50225"/>
    </source>
</evidence>
<feature type="domain" description="SH2" evidence="8">
    <location>
        <begin position="289"/>
        <end position="384"/>
    </location>
</feature>
<dbReference type="OMA" id="TQVDYMH"/>
<dbReference type="GO" id="GO:0035556">
    <property type="term" value="P:intracellular signal transduction"/>
    <property type="evidence" value="ECO:0007669"/>
    <property type="project" value="InterPro"/>
</dbReference>
<evidence type="ECO:0000313" key="11">
    <source>
        <dbReference type="Proteomes" id="UP000821837"/>
    </source>
</evidence>
<dbReference type="Proteomes" id="UP000821837">
    <property type="component" value="Chromosome 11"/>
</dbReference>
<evidence type="ECO:0000256" key="3">
    <source>
        <dbReference type="ARBA" id="ARBA00022700"/>
    </source>
</evidence>
<keyword evidence="2" id="KW-0341">Growth regulation</keyword>
<evidence type="ECO:0000259" key="8">
    <source>
        <dbReference type="PROSITE" id="PS50001"/>
    </source>
</evidence>
<evidence type="ECO:0000256" key="2">
    <source>
        <dbReference type="ARBA" id="ARBA00022604"/>
    </source>
</evidence>
<feature type="compositionally biased region" description="Low complexity" evidence="7">
    <location>
        <begin position="64"/>
        <end position="76"/>
    </location>
</feature>
<dbReference type="OrthoDB" id="5979828at2759"/>
<dbReference type="InterPro" id="IPR036036">
    <property type="entry name" value="SOCS_box-like_dom_sf"/>
</dbReference>
<dbReference type="GO" id="GO:0046854">
    <property type="term" value="P:phosphatidylinositol phosphate biosynthetic process"/>
    <property type="evidence" value="ECO:0007669"/>
    <property type="project" value="TreeGrafter"/>
</dbReference>
<evidence type="ECO:0000256" key="5">
    <source>
        <dbReference type="ARBA" id="ARBA00022999"/>
    </source>
</evidence>
<feature type="region of interest" description="Disordered" evidence="7">
    <location>
        <begin position="134"/>
        <end position="222"/>
    </location>
</feature>
<dbReference type="SUPFAM" id="SSF55550">
    <property type="entry name" value="SH2 domain"/>
    <property type="match status" value="1"/>
</dbReference>
<accession>A0A9D4T5H4</accession>
<dbReference type="FunFam" id="3.30.505.10:FF:000028">
    <property type="entry name" value="Suppressor of cytokine signaling 5"/>
    <property type="match status" value="1"/>
</dbReference>
<reference evidence="10" key="1">
    <citation type="journal article" date="2020" name="Cell">
        <title>Large-Scale Comparative Analyses of Tick Genomes Elucidate Their Genetic Diversity and Vector Capacities.</title>
        <authorList>
            <consortium name="Tick Genome and Microbiome Consortium (TIGMIC)"/>
            <person name="Jia N."/>
            <person name="Wang J."/>
            <person name="Shi W."/>
            <person name="Du L."/>
            <person name="Sun Y."/>
            <person name="Zhan W."/>
            <person name="Jiang J.F."/>
            <person name="Wang Q."/>
            <person name="Zhang B."/>
            <person name="Ji P."/>
            <person name="Bell-Sakyi L."/>
            <person name="Cui X.M."/>
            <person name="Yuan T.T."/>
            <person name="Jiang B.G."/>
            <person name="Yang W.F."/>
            <person name="Lam T.T."/>
            <person name="Chang Q.C."/>
            <person name="Ding S.J."/>
            <person name="Wang X.J."/>
            <person name="Zhu J.G."/>
            <person name="Ruan X.D."/>
            <person name="Zhao L."/>
            <person name="Wei J.T."/>
            <person name="Ye R.Z."/>
            <person name="Que T.C."/>
            <person name="Du C.H."/>
            <person name="Zhou Y.H."/>
            <person name="Cheng J.X."/>
            <person name="Dai P.F."/>
            <person name="Guo W.B."/>
            <person name="Han X.H."/>
            <person name="Huang E.J."/>
            <person name="Li L.F."/>
            <person name="Wei W."/>
            <person name="Gao Y.C."/>
            <person name="Liu J.Z."/>
            <person name="Shao H.Z."/>
            <person name="Wang X."/>
            <person name="Wang C.C."/>
            <person name="Yang T.C."/>
            <person name="Huo Q.B."/>
            <person name="Li W."/>
            <person name="Chen H.Y."/>
            <person name="Chen S.E."/>
            <person name="Zhou L.G."/>
            <person name="Ni X.B."/>
            <person name="Tian J.H."/>
            <person name="Sheng Y."/>
            <person name="Liu T."/>
            <person name="Pan Y.S."/>
            <person name="Xia L.Y."/>
            <person name="Li J."/>
            <person name="Zhao F."/>
            <person name="Cao W.C."/>
        </authorList>
    </citation>
    <scope>NUCLEOTIDE SEQUENCE</scope>
    <source>
        <strain evidence="10">Rsan-2018</strain>
    </source>
</reference>
<dbReference type="InterPro" id="IPR036860">
    <property type="entry name" value="SH2_dom_sf"/>
</dbReference>
<gene>
    <name evidence="10" type="ORF">HPB52_009760</name>
</gene>
<evidence type="ECO:0000313" key="10">
    <source>
        <dbReference type="EMBL" id="KAH7972225.1"/>
    </source>
</evidence>
<feature type="region of interest" description="Disordered" evidence="7">
    <location>
        <begin position="1"/>
        <end position="89"/>
    </location>
</feature>
<dbReference type="GO" id="GO:0009968">
    <property type="term" value="P:negative regulation of signal transduction"/>
    <property type="evidence" value="ECO:0007669"/>
    <property type="project" value="UniProtKB-KW"/>
</dbReference>
<feature type="compositionally biased region" description="Basic and acidic residues" evidence="7">
    <location>
        <begin position="13"/>
        <end position="25"/>
    </location>
</feature>
<reference evidence="10" key="2">
    <citation type="submission" date="2021-09" db="EMBL/GenBank/DDBJ databases">
        <authorList>
            <person name="Jia N."/>
            <person name="Wang J."/>
            <person name="Shi W."/>
            <person name="Du L."/>
            <person name="Sun Y."/>
            <person name="Zhan W."/>
            <person name="Jiang J."/>
            <person name="Wang Q."/>
            <person name="Zhang B."/>
            <person name="Ji P."/>
            <person name="Sakyi L.B."/>
            <person name="Cui X."/>
            <person name="Yuan T."/>
            <person name="Jiang B."/>
            <person name="Yang W."/>
            <person name="Lam T.T.-Y."/>
            <person name="Chang Q."/>
            <person name="Ding S."/>
            <person name="Wang X."/>
            <person name="Zhu J."/>
            <person name="Ruan X."/>
            <person name="Zhao L."/>
            <person name="Wei J."/>
            <person name="Que T."/>
            <person name="Du C."/>
            <person name="Cheng J."/>
            <person name="Dai P."/>
            <person name="Han X."/>
            <person name="Huang E."/>
            <person name="Gao Y."/>
            <person name="Liu J."/>
            <person name="Shao H."/>
            <person name="Ye R."/>
            <person name="Li L."/>
            <person name="Wei W."/>
            <person name="Wang X."/>
            <person name="Wang C."/>
            <person name="Huo Q."/>
            <person name="Li W."/>
            <person name="Guo W."/>
            <person name="Chen H."/>
            <person name="Chen S."/>
            <person name="Zhou L."/>
            <person name="Zhou L."/>
            <person name="Ni X."/>
            <person name="Tian J."/>
            <person name="Zhou Y."/>
            <person name="Sheng Y."/>
            <person name="Liu T."/>
            <person name="Pan Y."/>
            <person name="Xia L."/>
            <person name="Li J."/>
            <person name="Zhao F."/>
            <person name="Cao W."/>
        </authorList>
    </citation>
    <scope>NUCLEOTIDE SEQUENCE</scope>
    <source>
        <strain evidence="10">Rsan-2018</strain>
        <tissue evidence="10">Larvae</tissue>
    </source>
</reference>
<dbReference type="GO" id="GO:0005942">
    <property type="term" value="C:phosphatidylinositol 3-kinase complex"/>
    <property type="evidence" value="ECO:0007669"/>
    <property type="project" value="TreeGrafter"/>
</dbReference>
<organism evidence="10 11">
    <name type="scientific">Rhipicephalus sanguineus</name>
    <name type="common">Brown dog tick</name>
    <name type="synonym">Ixodes sanguineus</name>
    <dbReference type="NCBI Taxonomy" id="34632"/>
    <lineage>
        <taxon>Eukaryota</taxon>
        <taxon>Metazoa</taxon>
        <taxon>Ecdysozoa</taxon>
        <taxon>Arthropoda</taxon>
        <taxon>Chelicerata</taxon>
        <taxon>Arachnida</taxon>
        <taxon>Acari</taxon>
        <taxon>Parasitiformes</taxon>
        <taxon>Ixodida</taxon>
        <taxon>Ixodoidea</taxon>
        <taxon>Ixodidae</taxon>
        <taxon>Rhipicephalinae</taxon>
        <taxon>Rhipicephalus</taxon>
        <taxon>Rhipicephalus</taxon>
    </lineage>
</organism>
<evidence type="ECO:0000256" key="6">
    <source>
        <dbReference type="PROSITE-ProRule" id="PRU00191"/>
    </source>
</evidence>
<dbReference type="GO" id="GO:0046935">
    <property type="term" value="F:1-phosphatidylinositol-3-kinase regulator activity"/>
    <property type="evidence" value="ECO:0007669"/>
    <property type="project" value="TreeGrafter"/>
</dbReference>
<protein>
    <recommendedName>
        <fullName evidence="12">Suppressor of cytokine signaling 5</fullName>
    </recommendedName>
</protein>
<dbReference type="SMART" id="SM00252">
    <property type="entry name" value="SH2"/>
    <property type="match status" value="1"/>
</dbReference>
<feature type="compositionally biased region" description="Basic and acidic residues" evidence="7">
    <location>
        <begin position="173"/>
        <end position="184"/>
    </location>
</feature>